<gene>
    <name evidence="3" type="primary">LOC106754015</name>
</gene>
<dbReference type="AlphaFoldDB" id="A0A1S3TCE2"/>
<dbReference type="InterPro" id="IPR040361">
    <property type="entry name" value="TPD1"/>
</dbReference>
<dbReference type="GeneID" id="106754015"/>
<organism evidence="2 3">
    <name type="scientific">Vigna radiata var. radiata</name>
    <name type="common">Mung bean</name>
    <name type="synonym">Phaseolus aureus</name>
    <dbReference type="NCBI Taxonomy" id="3916"/>
    <lineage>
        <taxon>Eukaryota</taxon>
        <taxon>Viridiplantae</taxon>
        <taxon>Streptophyta</taxon>
        <taxon>Embryophyta</taxon>
        <taxon>Tracheophyta</taxon>
        <taxon>Spermatophyta</taxon>
        <taxon>Magnoliopsida</taxon>
        <taxon>eudicotyledons</taxon>
        <taxon>Gunneridae</taxon>
        <taxon>Pentapetalae</taxon>
        <taxon>rosids</taxon>
        <taxon>fabids</taxon>
        <taxon>Fabales</taxon>
        <taxon>Fabaceae</taxon>
        <taxon>Papilionoideae</taxon>
        <taxon>50 kb inversion clade</taxon>
        <taxon>NPAAA clade</taxon>
        <taxon>indigoferoid/millettioid clade</taxon>
        <taxon>Phaseoleae</taxon>
        <taxon>Vigna</taxon>
    </lineage>
</organism>
<evidence type="ECO:0000313" key="3">
    <source>
        <dbReference type="RefSeq" id="XP_014491436.1"/>
    </source>
</evidence>
<keyword evidence="2" id="KW-1185">Reference proteome</keyword>
<dbReference type="Pfam" id="PF24068">
    <property type="entry name" value="TPD1_C"/>
    <property type="match status" value="1"/>
</dbReference>
<accession>A0A1S3TCE2</accession>
<reference evidence="3" key="1">
    <citation type="submission" date="2025-08" db="UniProtKB">
        <authorList>
            <consortium name="RefSeq"/>
        </authorList>
    </citation>
    <scope>IDENTIFICATION</scope>
    <source>
        <tissue evidence="3">Leaf</tissue>
    </source>
</reference>
<evidence type="ECO:0000313" key="2">
    <source>
        <dbReference type="Proteomes" id="UP000087766"/>
    </source>
</evidence>
<sequence length="141" mass="16119">MHDDDACNAMQCNRVYTCMDRYQILFLSKLLTSHGAFVPISRCYIHVNHSAINMTITNSCPLIIFLCFTMPHFLFCDEEVHSGTEANPLPFYFFSLMIMLLISYDDCLVNGGNPLTPGQIIRITYSNTFMYPLAFKSAKFC</sequence>
<dbReference type="KEGG" id="vra:106754015"/>
<evidence type="ECO:0000256" key="1">
    <source>
        <dbReference type="ARBA" id="ARBA00022729"/>
    </source>
</evidence>
<dbReference type="RefSeq" id="XP_014491436.1">
    <property type="nucleotide sequence ID" value="XM_014635950.2"/>
</dbReference>
<name>A0A1S3TCE2_VIGRR</name>
<proteinExistence type="predicted"/>
<dbReference type="Proteomes" id="UP000087766">
    <property type="component" value="Unplaced"/>
</dbReference>
<protein>
    <submittedName>
        <fullName evidence="3">Uncharacterized protein LOC106754015</fullName>
    </submittedName>
</protein>
<dbReference type="OrthoDB" id="1572689at2759"/>
<keyword evidence="1" id="KW-0732">Signal</keyword>